<name>A0A521CKP0_9BACL</name>
<dbReference type="InterPro" id="IPR015928">
    <property type="entry name" value="Aconitase/3IPM_dehydase_swvl"/>
</dbReference>
<evidence type="ECO:0000256" key="5">
    <source>
        <dbReference type="ARBA" id="ARBA00011271"/>
    </source>
</evidence>
<keyword evidence="9 10" id="KW-0100">Branched-chain amino acid biosynthesis</keyword>
<dbReference type="RefSeq" id="WP_142505100.1">
    <property type="nucleotide sequence ID" value="NZ_FXTI01000004.1"/>
</dbReference>
<dbReference type="SUPFAM" id="SSF52016">
    <property type="entry name" value="LeuD/IlvD-like"/>
    <property type="match status" value="1"/>
</dbReference>
<evidence type="ECO:0000256" key="8">
    <source>
        <dbReference type="ARBA" id="ARBA00023239"/>
    </source>
</evidence>
<dbReference type="AlphaFoldDB" id="A0A521CKP0"/>
<dbReference type="PANTHER" id="PTHR43345">
    <property type="entry name" value="3-ISOPROPYLMALATE DEHYDRATASE SMALL SUBUNIT 2-RELATED-RELATED"/>
    <property type="match status" value="1"/>
</dbReference>
<dbReference type="NCBIfam" id="TIGR00171">
    <property type="entry name" value="leuD"/>
    <property type="match status" value="1"/>
</dbReference>
<dbReference type="EC" id="4.2.1.33" evidence="10"/>
<comment type="subunit">
    <text evidence="5 10">Heterodimer of LeuC and LeuD.</text>
</comment>
<evidence type="ECO:0000256" key="7">
    <source>
        <dbReference type="ARBA" id="ARBA00022605"/>
    </source>
</evidence>
<keyword evidence="8 10" id="KW-0456">Lyase</keyword>
<keyword evidence="13" id="KW-1185">Reference proteome</keyword>
<protein>
    <recommendedName>
        <fullName evidence="10">3-isopropylmalate dehydratase small subunit</fullName>
        <ecNumber evidence="10">4.2.1.33</ecNumber>
    </recommendedName>
    <alternativeName>
        <fullName evidence="10">Alpha-IPM isomerase</fullName>
        <shortName evidence="10">IPMI</shortName>
    </alternativeName>
    <alternativeName>
        <fullName evidence="10">Isopropylmalate isomerase</fullName>
    </alternativeName>
</protein>
<evidence type="ECO:0000256" key="6">
    <source>
        <dbReference type="ARBA" id="ARBA00022430"/>
    </source>
</evidence>
<keyword evidence="7 10" id="KW-0028">Amino-acid biosynthesis</keyword>
<evidence type="ECO:0000256" key="1">
    <source>
        <dbReference type="ARBA" id="ARBA00000491"/>
    </source>
</evidence>
<keyword evidence="6 10" id="KW-0432">Leucine biosynthesis</keyword>
<evidence type="ECO:0000313" key="12">
    <source>
        <dbReference type="EMBL" id="SMO59311.1"/>
    </source>
</evidence>
<evidence type="ECO:0000256" key="2">
    <source>
        <dbReference type="ARBA" id="ARBA00002695"/>
    </source>
</evidence>
<dbReference type="Pfam" id="PF00694">
    <property type="entry name" value="Aconitase_C"/>
    <property type="match status" value="1"/>
</dbReference>
<gene>
    <name evidence="10" type="primary">leuD</name>
    <name evidence="12" type="ORF">SAMN06264849_10410</name>
</gene>
<proteinExistence type="inferred from homology"/>
<evidence type="ECO:0000256" key="10">
    <source>
        <dbReference type="HAMAP-Rule" id="MF_01031"/>
    </source>
</evidence>
<evidence type="ECO:0000259" key="11">
    <source>
        <dbReference type="Pfam" id="PF00694"/>
    </source>
</evidence>
<comment type="catalytic activity">
    <reaction evidence="1 10">
        <text>(2R,3S)-3-isopropylmalate = (2S)-2-isopropylmalate</text>
        <dbReference type="Rhea" id="RHEA:32287"/>
        <dbReference type="ChEBI" id="CHEBI:1178"/>
        <dbReference type="ChEBI" id="CHEBI:35121"/>
        <dbReference type="EC" id="4.2.1.33"/>
    </reaction>
</comment>
<dbReference type="Proteomes" id="UP000315636">
    <property type="component" value="Unassembled WGS sequence"/>
</dbReference>
<dbReference type="OrthoDB" id="9777465at2"/>
<comment type="function">
    <text evidence="2 10">Catalyzes the isomerization between 2-isopropylmalate and 3-isopropylmalate, via the formation of 2-isopropylmaleate.</text>
</comment>
<sequence length="206" mass="23690">MEAFTQHTGKIVPLDRANVDTDQIIPKQFLKRVERTGFGQYLFYNWRFDTQGNPDPDFELNQEKYADGSILLSGANFGCGSSREHAPWALLDYGFRVVIAPSFADIFYNNCFKNGILPIRLPEETVNTLFQRVAQEITHTLTVDLEANKMEDHNGFSAEFKVEPYRRYCLLNGLDDIAVTLQKADKISSYEKNLPSYYQVQEKQNL</sequence>
<dbReference type="GO" id="GO:0003861">
    <property type="term" value="F:3-isopropylmalate dehydratase activity"/>
    <property type="evidence" value="ECO:0007669"/>
    <property type="project" value="UniProtKB-UniRule"/>
</dbReference>
<dbReference type="UniPathway" id="UPA00048">
    <property type="reaction ID" value="UER00071"/>
</dbReference>
<evidence type="ECO:0000256" key="3">
    <source>
        <dbReference type="ARBA" id="ARBA00004729"/>
    </source>
</evidence>
<evidence type="ECO:0000313" key="13">
    <source>
        <dbReference type="Proteomes" id="UP000315636"/>
    </source>
</evidence>
<dbReference type="GO" id="GO:0009098">
    <property type="term" value="P:L-leucine biosynthetic process"/>
    <property type="evidence" value="ECO:0007669"/>
    <property type="project" value="UniProtKB-UniRule"/>
</dbReference>
<dbReference type="GO" id="GO:0009316">
    <property type="term" value="C:3-isopropylmalate dehydratase complex"/>
    <property type="evidence" value="ECO:0007669"/>
    <property type="project" value="InterPro"/>
</dbReference>
<comment type="pathway">
    <text evidence="3 10">Amino-acid biosynthesis; L-leucine biosynthesis; L-leucine from 3-methyl-2-oxobutanoate: step 2/4.</text>
</comment>
<comment type="similarity">
    <text evidence="4 10">Belongs to the LeuD family. LeuD type 1 subfamily.</text>
</comment>
<dbReference type="PANTHER" id="PTHR43345:SF5">
    <property type="entry name" value="3-ISOPROPYLMALATE DEHYDRATASE SMALL SUBUNIT"/>
    <property type="match status" value="1"/>
</dbReference>
<accession>A0A521CKP0</accession>
<dbReference type="Gene3D" id="3.20.19.10">
    <property type="entry name" value="Aconitase, domain 4"/>
    <property type="match status" value="1"/>
</dbReference>
<dbReference type="EMBL" id="FXTI01000004">
    <property type="protein sequence ID" value="SMO59311.1"/>
    <property type="molecule type" value="Genomic_DNA"/>
</dbReference>
<evidence type="ECO:0000256" key="4">
    <source>
        <dbReference type="ARBA" id="ARBA00009845"/>
    </source>
</evidence>
<dbReference type="InterPro" id="IPR033940">
    <property type="entry name" value="IPMI_Swivel"/>
</dbReference>
<dbReference type="InterPro" id="IPR004431">
    <property type="entry name" value="3-IsopropMal_deHydase_ssu"/>
</dbReference>
<dbReference type="InterPro" id="IPR000573">
    <property type="entry name" value="AconitaseA/IPMdHydase_ssu_swvl"/>
</dbReference>
<dbReference type="NCBIfam" id="NF002458">
    <property type="entry name" value="PRK01641.1"/>
    <property type="match status" value="1"/>
</dbReference>
<evidence type="ECO:0000256" key="9">
    <source>
        <dbReference type="ARBA" id="ARBA00023304"/>
    </source>
</evidence>
<organism evidence="12 13">
    <name type="scientific">Melghirimyces algeriensis</name>
    <dbReference type="NCBI Taxonomy" id="910412"/>
    <lineage>
        <taxon>Bacteria</taxon>
        <taxon>Bacillati</taxon>
        <taxon>Bacillota</taxon>
        <taxon>Bacilli</taxon>
        <taxon>Bacillales</taxon>
        <taxon>Thermoactinomycetaceae</taxon>
        <taxon>Melghirimyces</taxon>
    </lineage>
</organism>
<dbReference type="InterPro" id="IPR050075">
    <property type="entry name" value="LeuD"/>
</dbReference>
<reference evidence="12 13" key="1">
    <citation type="submission" date="2017-05" db="EMBL/GenBank/DDBJ databases">
        <authorList>
            <person name="Varghese N."/>
            <person name="Submissions S."/>
        </authorList>
    </citation>
    <scope>NUCLEOTIDE SEQUENCE [LARGE SCALE GENOMIC DNA]</scope>
    <source>
        <strain evidence="12 13">DSM 45474</strain>
    </source>
</reference>
<dbReference type="FunFam" id="3.20.19.10:FF:000003">
    <property type="entry name" value="3-isopropylmalate dehydratase small subunit"/>
    <property type="match status" value="1"/>
</dbReference>
<feature type="domain" description="Aconitase A/isopropylmalate dehydratase small subunit swivel" evidence="11">
    <location>
        <begin position="1"/>
        <end position="123"/>
    </location>
</feature>
<dbReference type="HAMAP" id="MF_01031">
    <property type="entry name" value="LeuD_type1"/>
    <property type="match status" value="1"/>
</dbReference>
<dbReference type="CDD" id="cd01577">
    <property type="entry name" value="IPMI_Swivel"/>
    <property type="match status" value="1"/>
</dbReference>